<comment type="caution">
    <text evidence="1">The sequence shown here is derived from an EMBL/GenBank/DDBJ whole genome shotgun (WGS) entry which is preliminary data.</text>
</comment>
<dbReference type="AlphaFoldDB" id="U2G290"/>
<name>U2G290_9GAMM</name>
<sequence length="66" mass="7539">MGYDIRAWLDRQGRPQLEIIDIDSGHVQVAWDGGGERSPAIKSLFHELLLLSVREDLNRRMPAKPN</sequence>
<proteinExistence type="predicted"/>
<accession>U2G290</accession>
<reference evidence="1 2" key="2">
    <citation type="journal article" date="2013" name="PLoS ONE">
        <title>INDIGO - INtegrated Data Warehouse of MIcrobial GenOmes with Examples from the Red Sea Extremophiles.</title>
        <authorList>
            <person name="Alam I."/>
            <person name="Antunes A."/>
            <person name="Kamau A.A."/>
            <person name="Ba Alawi W."/>
            <person name="Kalkatawi M."/>
            <person name="Stingl U."/>
            <person name="Bajic V.B."/>
        </authorList>
    </citation>
    <scope>NUCLEOTIDE SEQUENCE [LARGE SCALE GENOMIC DNA]</scope>
    <source>
        <strain evidence="1 2">E1L3A</strain>
    </source>
</reference>
<evidence type="ECO:0000313" key="2">
    <source>
        <dbReference type="Proteomes" id="UP000006242"/>
    </source>
</evidence>
<dbReference type="EMBL" id="AFNV02000003">
    <property type="protein sequence ID" value="ERJ20323.1"/>
    <property type="molecule type" value="Genomic_DNA"/>
</dbReference>
<dbReference type="OrthoDB" id="6400925at2"/>
<protein>
    <submittedName>
        <fullName evidence="1">Uncharacterized protein</fullName>
    </submittedName>
</protein>
<organism evidence="1 2">
    <name type="scientific">Salinisphaera shabanensis E1L3A</name>
    <dbReference type="NCBI Taxonomy" id="1033802"/>
    <lineage>
        <taxon>Bacteria</taxon>
        <taxon>Pseudomonadati</taxon>
        <taxon>Pseudomonadota</taxon>
        <taxon>Gammaproteobacteria</taxon>
        <taxon>Salinisphaerales</taxon>
        <taxon>Salinisphaeraceae</taxon>
        <taxon>Salinisphaera</taxon>
    </lineage>
</organism>
<keyword evidence="2" id="KW-1185">Reference proteome</keyword>
<gene>
    <name evidence="1" type="ORF">SSPSH_000433</name>
</gene>
<dbReference type="RefSeq" id="WP_006914406.1">
    <property type="nucleotide sequence ID" value="NZ_AFNV02000003.1"/>
</dbReference>
<dbReference type="STRING" id="1033802.SSPSH_000433"/>
<dbReference type="Proteomes" id="UP000006242">
    <property type="component" value="Unassembled WGS sequence"/>
</dbReference>
<reference evidence="1 2" key="1">
    <citation type="journal article" date="2011" name="J. Bacteriol.">
        <title>Genome sequence of Salinisphaera shabanensis, a gammaproteobacterium from the harsh, variable environment of the brine-seawater interface of the Shaban Deep in the Red Sea.</title>
        <authorList>
            <person name="Antunes A."/>
            <person name="Alam I."/>
            <person name="Bajic V.B."/>
            <person name="Stingl U."/>
        </authorList>
    </citation>
    <scope>NUCLEOTIDE SEQUENCE [LARGE SCALE GENOMIC DNA]</scope>
    <source>
        <strain evidence="1 2">E1L3A</strain>
    </source>
</reference>
<evidence type="ECO:0000313" key="1">
    <source>
        <dbReference type="EMBL" id="ERJ20323.1"/>
    </source>
</evidence>